<dbReference type="PATRIC" id="fig|434928.28.peg.4416"/>
<reference evidence="2" key="2">
    <citation type="submission" date="2020-01" db="EMBL/GenBank/DDBJ databases">
        <authorList>
            <person name="Richard D."/>
        </authorList>
    </citation>
    <scope>NUCLEOTIDE SEQUENCE</scope>
    <source>
        <strain evidence="2">JP541</strain>
    </source>
</reference>
<dbReference type="GeneID" id="66913090"/>
<protein>
    <submittedName>
        <fullName evidence="1">Uncharacterized protein</fullName>
    </submittedName>
</protein>
<dbReference type="Proteomes" id="UP000653002">
    <property type="component" value="Unassembled WGS sequence"/>
</dbReference>
<reference evidence="1 3" key="1">
    <citation type="submission" date="2014-09" db="EMBL/GenBank/DDBJ databases">
        <authorList>
            <person name="Regsiter A."/>
        </authorList>
    </citation>
    <scope>NUCLEOTIDE SEQUENCE [LARGE SCALE GENOMIC DNA]</scope>
</reference>
<dbReference type="Proteomes" id="UP000052230">
    <property type="component" value="Unassembled WGS sequence"/>
</dbReference>
<dbReference type="KEGG" id="xcw:J162_04237"/>
<organism evidence="1 3">
    <name type="scientific">Xanthomonas citri pv. citri</name>
    <dbReference type="NCBI Taxonomy" id="611301"/>
    <lineage>
        <taxon>Bacteria</taxon>
        <taxon>Pseudomonadati</taxon>
        <taxon>Pseudomonadota</taxon>
        <taxon>Gammaproteobacteria</taxon>
        <taxon>Lysobacterales</taxon>
        <taxon>Lysobacteraceae</taxon>
        <taxon>Xanthomonas</taxon>
    </lineage>
</organism>
<keyword evidence="3" id="KW-1185">Reference proteome</keyword>
<comment type="caution">
    <text evidence="1">The sequence shown here is derived from an EMBL/GenBank/DDBJ whole genome shotgun (WGS) entry which is preliminary data.</text>
</comment>
<evidence type="ECO:0000313" key="3">
    <source>
        <dbReference type="Proteomes" id="UP000052230"/>
    </source>
</evidence>
<dbReference type="EMBL" id="JAABFR010000086">
    <property type="protein sequence ID" value="MBD4334717.1"/>
    <property type="molecule type" value="Genomic_DNA"/>
</dbReference>
<proteinExistence type="predicted"/>
<dbReference type="EMBL" id="CCXZ01000189">
    <property type="protein sequence ID" value="CEG19070.1"/>
    <property type="molecule type" value="Genomic_DNA"/>
</dbReference>
<dbReference type="KEGG" id="xcu:J159_04232"/>
<evidence type="ECO:0000313" key="1">
    <source>
        <dbReference type="EMBL" id="CEG19070.1"/>
    </source>
</evidence>
<gene>
    <name evidence="2" type="ORF">GUH15_01235</name>
    <name evidence="1" type="ORF">XAC3562_900010</name>
</gene>
<dbReference type="KEGG" id="xcm:J164_04233"/>
<dbReference type="KEGG" id="xcr:J163_04232"/>
<sequence>MLLLAIVLAVSVPAGPQLLVGQSFETFATQTDSLCPGRHARSITPGDLDFAQETFEAQLRPRTRTRLEAANTAATRCADRNGLSCQVEATLEALQQTRLLARFSRYVCSHPSPS</sequence>
<evidence type="ECO:0000313" key="2">
    <source>
        <dbReference type="EMBL" id="MBD4334717.1"/>
    </source>
</evidence>
<accession>A0A0U5FMJ2</accession>
<name>A0A0U5FMJ2_XANCI</name>
<dbReference type="RefSeq" id="WP_015463722.1">
    <property type="nucleotide sequence ID" value="NZ_CAVLHM010000047.1"/>
</dbReference>
<dbReference type="AlphaFoldDB" id="A0A0U5FMJ2"/>